<accession>A0ABN1KB75</accession>
<keyword evidence="2" id="KW-0732">Signal</keyword>
<reference evidence="3 4" key="1">
    <citation type="journal article" date="2019" name="Int. J. Syst. Evol. Microbiol.">
        <title>The Global Catalogue of Microorganisms (GCM) 10K type strain sequencing project: providing services to taxonomists for standard genome sequencing and annotation.</title>
        <authorList>
            <consortium name="The Broad Institute Genomics Platform"/>
            <consortium name="The Broad Institute Genome Sequencing Center for Infectious Disease"/>
            <person name="Wu L."/>
            <person name="Ma J."/>
        </authorList>
    </citation>
    <scope>NUCLEOTIDE SEQUENCE [LARGE SCALE GENOMIC DNA]</scope>
    <source>
        <strain evidence="3 4">JCM 15503</strain>
    </source>
</reference>
<comment type="caution">
    <text evidence="3">The sequence shown here is derived from an EMBL/GenBank/DDBJ whole genome shotgun (WGS) entry which is preliminary data.</text>
</comment>
<evidence type="ECO:0000256" key="1">
    <source>
        <dbReference type="SAM" id="Phobius"/>
    </source>
</evidence>
<sequence>MLRGLLAALLLALGPVAGAHELSMAEMQLREVSHGEFYWMWAAAEKRAASDDLTPVWPEGCQAEENVLHCGEAGLTGTLSITGVGDRYSAALVKVYWLNGDARVYTLTAGQPSVHLYGAADDGRSWREVATAYTVLGVEHILSGVDHLLFVISLLLLVGFQRRLVWTITAFTAAHSLTLALSALGILTLRPPPVEATIALSIVLVAGEALHKRETLARRWPALVAFLFGLVHGLGFAGALKEIGLPENHLPVALLTFNVGVEIGQLMTVGAAMLLWKLCSRWPQLAKARSVVLYMIGSIAAYWSWLRVAAIFG</sequence>
<keyword evidence="1" id="KW-0812">Transmembrane</keyword>
<gene>
    <name evidence="3" type="ORF">GCM10009107_43680</name>
</gene>
<proteinExistence type="predicted"/>
<keyword evidence="1" id="KW-1133">Transmembrane helix</keyword>
<dbReference type="EMBL" id="BAAAEW010000026">
    <property type="protein sequence ID" value="GAA0760777.1"/>
    <property type="molecule type" value="Genomic_DNA"/>
</dbReference>
<feature type="transmembrane region" description="Helical" evidence="1">
    <location>
        <begin position="252"/>
        <end position="279"/>
    </location>
</feature>
<feature type="signal peptide" evidence="2">
    <location>
        <begin position="1"/>
        <end position="19"/>
    </location>
</feature>
<keyword evidence="4" id="KW-1185">Reference proteome</keyword>
<feature type="chain" id="PRO_5047394788" evidence="2">
    <location>
        <begin position="20"/>
        <end position="313"/>
    </location>
</feature>
<feature type="transmembrane region" description="Helical" evidence="1">
    <location>
        <begin position="164"/>
        <end position="187"/>
    </location>
</feature>
<evidence type="ECO:0000256" key="2">
    <source>
        <dbReference type="SAM" id="SignalP"/>
    </source>
</evidence>
<name>A0ABN1KB75_9BURK</name>
<evidence type="ECO:0000313" key="3">
    <source>
        <dbReference type="EMBL" id="GAA0760777.1"/>
    </source>
</evidence>
<keyword evidence="1" id="KW-0472">Membrane</keyword>
<dbReference type="Proteomes" id="UP001500279">
    <property type="component" value="Unassembled WGS sequence"/>
</dbReference>
<dbReference type="InterPro" id="IPR032809">
    <property type="entry name" value="Put_HupE_UreJ"/>
</dbReference>
<organism evidence="3 4">
    <name type="scientific">Ideonella azotifigens</name>
    <dbReference type="NCBI Taxonomy" id="513160"/>
    <lineage>
        <taxon>Bacteria</taxon>
        <taxon>Pseudomonadati</taxon>
        <taxon>Pseudomonadota</taxon>
        <taxon>Betaproteobacteria</taxon>
        <taxon>Burkholderiales</taxon>
        <taxon>Sphaerotilaceae</taxon>
        <taxon>Ideonella</taxon>
    </lineage>
</organism>
<dbReference type="Pfam" id="PF13795">
    <property type="entry name" value="HupE_UreJ_2"/>
    <property type="match status" value="1"/>
</dbReference>
<protein>
    <submittedName>
        <fullName evidence="3">HupE/UreJ family protein</fullName>
    </submittedName>
</protein>
<feature type="transmembrane region" description="Helical" evidence="1">
    <location>
        <begin position="222"/>
        <end position="240"/>
    </location>
</feature>
<feature type="transmembrane region" description="Helical" evidence="1">
    <location>
        <begin position="291"/>
        <end position="312"/>
    </location>
</feature>
<evidence type="ECO:0000313" key="4">
    <source>
        <dbReference type="Proteomes" id="UP001500279"/>
    </source>
</evidence>